<accession>A0A8H3FBG4</accession>
<evidence type="ECO:0000313" key="6">
    <source>
        <dbReference type="EMBL" id="CAF9921484.1"/>
    </source>
</evidence>
<dbReference type="Gene3D" id="3.40.50.300">
    <property type="entry name" value="P-loop containing nucleotide triphosphate hydrolases"/>
    <property type="match status" value="1"/>
</dbReference>
<dbReference type="PANTHER" id="PTHR24171:SF10">
    <property type="entry name" value="ANKYRIN REPEAT DOMAIN-CONTAINING PROTEIN 29-LIKE"/>
    <property type="match status" value="1"/>
</dbReference>
<evidence type="ECO:0000256" key="2">
    <source>
        <dbReference type="ARBA" id="ARBA00023043"/>
    </source>
</evidence>
<feature type="repeat" description="ANK" evidence="3">
    <location>
        <begin position="932"/>
        <end position="963"/>
    </location>
</feature>
<feature type="region of interest" description="Disordered" evidence="4">
    <location>
        <begin position="638"/>
        <end position="659"/>
    </location>
</feature>
<dbReference type="PRINTS" id="PR01415">
    <property type="entry name" value="ANKYRIN"/>
</dbReference>
<dbReference type="Proteomes" id="UP000664534">
    <property type="component" value="Unassembled WGS sequence"/>
</dbReference>
<dbReference type="Pfam" id="PF12796">
    <property type="entry name" value="Ank_2"/>
    <property type="match status" value="3"/>
</dbReference>
<comment type="caution">
    <text evidence="6">The sequence shown here is derived from an EMBL/GenBank/DDBJ whole genome shotgun (WGS) entry which is preliminary data.</text>
</comment>
<dbReference type="Pfam" id="PF00023">
    <property type="entry name" value="Ank"/>
    <property type="match status" value="1"/>
</dbReference>
<keyword evidence="1" id="KW-0677">Repeat</keyword>
<evidence type="ECO:0000256" key="3">
    <source>
        <dbReference type="PROSITE-ProRule" id="PRU00023"/>
    </source>
</evidence>
<dbReference type="EMBL" id="CAJPDT010000028">
    <property type="protein sequence ID" value="CAF9921484.1"/>
    <property type="molecule type" value="Genomic_DNA"/>
</dbReference>
<dbReference type="InterPro" id="IPR002110">
    <property type="entry name" value="Ankyrin_rpt"/>
</dbReference>
<feature type="repeat" description="ANK" evidence="3">
    <location>
        <begin position="698"/>
        <end position="730"/>
    </location>
</feature>
<keyword evidence="7" id="KW-1185">Reference proteome</keyword>
<dbReference type="InterPro" id="IPR027417">
    <property type="entry name" value="P-loop_NTPase"/>
</dbReference>
<dbReference type="SUPFAM" id="SSF52540">
    <property type="entry name" value="P-loop containing nucleoside triphosphate hydrolases"/>
    <property type="match status" value="1"/>
</dbReference>
<evidence type="ECO:0000256" key="1">
    <source>
        <dbReference type="ARBA" id="ARBA00022737"/>
    </source>
</evidence>
<feature type="repeat" description="ANK" evidence="3">
    <location>
        <begin position="832"/>
        <end position="864"/>
    </location>
</feature>
<evidence type="ECO:0000313" key="7">
    <source>
        <dbReference type="Proteomes" id="UP000664534"/>
    </source>
</evidence>
<feature type="repeat" description="ANK" evidence="3">
    <location>
        <begin position="733"/>
        <end position="765"/>
    </location>
</feature>
<keyword evidence="2 3" id="KW-0040">ANK repeat</keyword>
<reference evidence="6" key="1">
    <citation type="submission" date="2021-03" db="EMBL/GenBank/DDBJ databases">
        <authorList>
            <person name="Tagirdzhanova G."/>
        </authorList>
    </citation>
    <scope>NUCLEOTIDE SEQUENCE</scope>
</reference>
<evidence type="ECO:0000256" key="4">
    <source>
        <dbReference type="SAM" id="MobiDB-lite"/>
    </source>
</evidence>
<feature type="domain" description="Nephrocystin 3-like N-terminal" evidence="5">
    <location>
        <begin position="54"/>
        <end position="216"/>
    </location>
</feature>
<proteinExistence type="predicted"/>
<dbReference type="PANTHER" id="PTHR24171">
    <property type="entry name" value="ANKYRIN REPEAT DOMAIN-CONTAINING PROTEIN 39-RELATED"/>
    <property type="match status" value="1"/>
</dbReference>
<feature type="repeat" description="ANK" evidence="3">
    <location>
        <begin position="899"/>
        <end position="931"/>
    </location>
</feature>
<evidence type="ECO:0000259" key="5">
    <source>
        <dbReference type="Pfam" id="PF24883"/>
    </source>
</evidence>
<organism evidence="6 7">
    <name type="scientific">Imshaugia aleurites</name>
    <dbReference type="NCBI Taxonomy" id="172621"/>
    <lineage>
        <taxon>Eukaryota</taxon>
        <taxon>Fungi</taxon>
        <taxon>Dikarya</taxon>
        <taxon>Ascomycota</taxon>
        <taxon>Pezizomycotina</taxon>
        <taxon>Lecanoromycetes</taxon>
        <taxon>OSLEUM clade</taxon>
        <taxon>Lecanoromycetidae</taxon>
        <taxon>Lecanorales</taxon>
        <taxon>Lecanorineae</taxon>
        <taxon>Parmeliaceae</taxon>
        <taxon>Imshaugia</taxon>
    </lineage>
</organism>
<gene>
    <name evidence="6" type="ORF">IMSHALPRED_005184</name>
</gene>
<dbReference type="PROSITE" id="PS50297">
    <property type="entry name" value="ANK_REP_REGION"/>
    <property type="match status" value="6"/>
</dbReference>
<dbReference type="Pfam" id="PF24883">
    <property type="entry name" value="NPHP3_N"/>
    <property type="match status" value="1"/>
</dbReference>
<dbReference type="OrthoDB" id="20872at2759"/>
<protein>
    <recommendedName>
        <fullName evidence="5">Nephrocystin 3-like N-terminal domain-containing protein</fullName>
    </recommendedName>
</protein>
<feature type="repeat" description="ANK" evidence="3">
    <location>
        <begin position="866"/>
        <end position="898"/>
    </location>
</feature>
<dbReference type="SMART" id="SM00248">
    <property type="entry name" value="ANK"/>
    <property type="match status" value="12"/>
</dbReference>
<dbReference type="Gene3D" id="1.25.40.20">
    <property type="entry name" value="Ankyrin repeat-containing domain"/>
    <property type="match status" value="2"/>
</dbReference>
<dbReference type="PROSITE" id="PS50088">
    <property type="entry name" value="ANK_REPEAT"/>
    <property type="match status" value="7"/>
</dbReference>
<feature type="repeat" description="ANK" evidence="3">
    <location>
        <begin position="574"/>
        <end position="606"/>
    </location>
</feature>
<dbReference type="AlphaFoldDB" id="A0A8H3FBG4"/>
<dbReference type="InterPro" id="IPR056884">
    <property type="entry name" value="NPHP3-like_N"/>
</dbReference>
<dbReference type="InterPro" id="IPR036770">
    <property type="entry name" value="Ankyrin_rpt-contain_sf"/>
</dbReference>
<feature type="compositionally biased region" description="Low complexity" evidence="4">
    <location>
        <begin position="641"/>
        <end position="651"/>
    </location>
</feature>
<name>A0A8H3FBG4_9LECA</name>
<sequence>MSLTEDLATTWRSSHARLLMTAPDTEAQHIFARMAVPGEQHTFHQQCQAERVTGTCDWFLQTKEYQAWREHDVFRGDANVLWCQGKPGIGKTMLASKMIDTLRTSHFVAYFYMSSGGAPYSATDVTASLLRQLCVQFRIVPQRLQQLYECTDPAGTIRLDLDDVLEAVRQVAQDIDQPIMIIIDGLDECNMSEQRSFIKLFAGLKETFWKSLITSRFDEDILAKACGGCLRFSIKDENVENDIRHFVDSALRGTEPINNMLRDRVFRSEVIETLTSRAHGMFYWVSLQLRRILDQINVSGIKRTLHDIPSEIGGIVKGALHMINMQGLARAQLATRTLALLTAAKAPMTAEAMSHAMGMYDVLDSDRNASKLSEDEMPNPVSIIECCMGLVAIDPITRVVTLPHFDIAQYMQIHWDFLFSWKENLMLANITLAYLSLNAFSTGPCRQAESFNRRLEAYPFLEYASRHWGHHAREAMLLQHADAEDGQQALFRNVNGLLKGRMKLESSLQVCNLNSMPSRVRETLLQSNDEDFALHANKFRSVSNLQVAAHHGFSAIAREIIEGHPDTISNQDDFGRSAMHEAAQAGWDDLVDMLLQARAQPSPKDQNEKAPVYYAALNGNTKIITLLLKEEIGEKLFPERSGSCTSPSRSSQIVSTRRDQGDPSALQEAFCDAVEAGKLGVIQELLTYDVNLANSKKQGQSAIMLAIHRGHDKILQKLLSAGACVSCPDLSPSDQIPLHQAIRDCDNDMVAILLNYGANVETRDEYSRTALFETLNCDDTNGAILLFGRGISIDSPDNLGNTVLHEAIRMGAMRHTSLFIGRNMELTGFNNEGLTPLHLAARHDRCRILNDLLKKGADTNIVDRKAGWTPLMYAASTGSTELCQILLSFGADVAKTSSDHKTPLMIAAAAGHYQLATLLLSAGAEVDAMDAESKTPLLLAAAGGHAQLVRLLLEHGADVNTVD</sequence>
<dbReference type="SUPFAM" id="SSF48403">
    <property type="entry name" value="Ankyrin repeat"/>
    <property type="match status" value="2"/>
</dbReference>